<organism evidence="1 2">
    <name type="scientific">Lentzea miocenica</name>
    <dbReference type="NCBI Taxonomy" id="3095431"/>
    <lineage>
        <taxon>Bacteria</taxon>
        <taxon>Bacillati</taxon>
        <taxon>Actinomycetota</taxon>
        <taxon>Actinomycetes</taxon>
        <taxon>Pseudonocardiales</taxon>
        <taxon>Pseudonocardiaceae</taxon>
        <taxon>Lentzea</taxon>
    </lineage>
</organism>
<reference evidence="1 2" key="2">
    <citation type="submission" date="2023-11" db="EMBL/GenBank/DDBJ databases">
        <authorList>
            <person name="Lara A.C."/>
            <person name="Chronakova A."/>
        </authorList>
    </citation>
    <scope>NUCLEOTIDE SEQUENCE [LARGE SCALE GENOMIC DNA]</scope>
    <source>
        <strain evidence="1 2">BCCO 10_0856</strain>
    </source>
</reference>
<sequence length="202" mass="22308">MRDQATDEGLVLQTVRALEAADAPLRPRDWPALEDPHIRELVGGHLKGLGRQLVAVTHGDGGPIEGWLSGWSDEVAAELAGDETDLVADDFAVLALIYLHSEVLVRILGEDVPPVLEQLDQHTGPDGRDTVRGQRLTKSLRRLRAHQLITNQNKLGPALMRLTPTQSRILEGNLVLLLRPDSLWARDIKAARRPESTLTEEE</sequence>
<dbReference type="Proteomes" id="UP001285521">
    <property type="component" value="Unassembled WGS sequence"/>
</dbReference>
<gene>
    <name evidence="1" type="ORF">SK803_37200</name>
</gene>
<keyword evidence="2" id="KW-1185">Reference proteome</keyword>
<accession>A0ABU4TCI5</accession>
<evidence type="ECO:0000313" key="2">
    <source>
        <dbReference type="Proteomes" id="UP001285521"/>
    </source>
</evidence>
<dbReference type="RefSeq" id="WP_319970885.1">
    <property type="nucleotide sequence ID" value="NZ_JAXAVW010000039.1"/>
</dbReference>
<name>A0ABU4TCI5_9PSEU</name>
<evidence type="ECO:0000313" key="1">
    <source>
        <dbReference type="EMBL" id="MDX8035868.1"/>
    </source>
</evidence>
<dbReference type="EMBL" id="JAXAVW010000039">
    <property type="protein sequence ID" value="MDX8035868.1"/>
    <property type="molecule type" value="Genomic_DNA"/>
</dbReference>
<comment type="caution">
    <text evidence="1">The sequence shown here is derived from an EMBL/GenBank/DDBJ whole genome shotgun (WGS) entry which is preliminary data.</text>
</comment>
<proteinExistence type="predicted"/>
<reference evidence="1 2" key="1">
    <citation type="submission" date="2023-11" db="EMBL/GenBank/DDBJ databases">
        <title>Lentzea sokolovensis, sp. nov., Lentzea kristufkii, sp. nov., and Lentzea miocenensis, sp. nov., rare actinobacteria from Sokolov Coal Basin, Miocene lacustrine sediment, Czech Republic.</title>
        <authorList>
            <person name="Lara A."/>
            <person name="Kotroba L."/>
            <person name="Nouioui I."/>
            <person name="Neumann-Schaal M."/>
            <person name="Mast Y."/>
            <person name="Chronakova A."/>
        </authorList>
    </citation>
    <scope>NUCLEOTIDE SEQUENCE [LARGE SCALE GENOMIC DNA]</scope>
    <source>
        <strain evidence="1 2">BCCO 10_0856</strain>
    </source>
</reference>
<protein>
    <submittedName>
        <fullName evidence="1">Uncharacterized protein</fullName>
    </submittedName>
</protein>